<evidence type="ECO:0000259" key="3">
    <source>
        <dbReference type="PROSITE" id="PS50931"/>
    </source>
</evidence>
<evidence type="ECO:0000313" key="5">
    <source>
        <dbReference type="Proteomes" id="UP001501116"/>
    </source>
</evidence>
<evidence type="ECO:0000256" key="2">
    <source>
        <dbReference type="ARBA" id="ARBA00022801"/>
    </source>
</evidence>
<dbReference type="RefSeq" id="WP_344417975.1">
    <property type="nucleotide sequence ID" value="NZ_BAAANN010000010.1"/>
</dbReference>
<sequence length="409" mass="43197">MSDDGTVVPLAQAPDAIELRHLRAFVAVAGELNFSRAAQGLFLSQPALSRQIRHLERLIGCDLFRRSTQRVELTLAGESLLARARPLLADLDNAITTTRSVGGELDGRMARLWAPWTNASEHTGDLETVRAATEELHGRFAPPDGVVTAPVLAGGTPALRLTPATVQDGPPAAILYVHGGGHVAGSAFGYRHLAGAIAAAARTPALVVDYRLAPEHPYPTGLHDVLAAYRWLLGTGTAPDRITVTGDSSGAGLVLSLLLALRAEDLPQPAGAALMCPWVDLTGKAQQPPSESPILFRPEAARRYAEAYLDGHPEDDPLVDPLHTGLSGLPPLLIHAASGDSVRHEAQLLAEHAGACGVEVATTVYPVATHTFHLFWSFLPEAAAAVDQIGQFIRDRISATAATDRAAEA</sequence>
<dbReference type="Gene3D" id="3.40.50.1820">
    <property type="entry name" value="alpha/beta hydrolase"/>
    <property type="match status" value="1"/>
</dbReference>
<dbReference type="InterPro" id="IPR013094">
    <property type="entry name" value="AB_hydrolase_3"/>
</dbReference>
<dbReference type="Gene3D" id="1.10.10.10">
    <property type="entry name" value="Winged helix-like DNA-binding domain superfamily/Winged helix DNA-binding domain"/>
    <property type="match status" value="1"/>
</dbReference>
<dbReference type="Pfam" id="PF07859">
    <property type="entry name" value="Abhydrolase_3"/>
    <property type="match status" value="1"/>
</dbReference>
<dbReference type="PANTHER" id="PTHR48081">
    <property type="entry name" value="AB HYDROLASE SUPERFAMILY PROTEIN C4A8.06C"/>
    <property type="match status" value="1"/>
</dbReference>
<keyword evidence="5" id="KW-1185">Reference proteome</keyword>
<dbReference type="InterPro" id="IPR036390">
    <property type="entry name" value="WH_DNA-bd_sf"/>
</dbReference>
<gene>
    <name evidence="4" type="ORF">GCM10009754_29790</name>
</gene>
<proteinExistence type="inferred from homology"/>
<comment type="caution">
    <text evidence="4">The sequence shown here is derived from an EMBL/GenBank/DDBJ whole genome shotgun (WGS) entry which is preliminary data.</text>
</comment>
<dbReference type="InterPro" id="IPR050300">
    <property type="entry name" value="GDXG_lipolytic_enzyme"/>
</dbReference>
<dbReference type="InterPro" id="IPR000847">
    <property type="entry name" value="LysR_HTH_N"/>
</dbReference>
<protein>
    <recommendedName>
        <fullName evidence="3">HTH lysR-type domain-containing protein</fullName>
    </recommendedName>
</protein>
<evidence type="ECO:0000313" key="4">
    <source>
        <dbReference type="EMBL" id="GAA1957675.1"/>
    </source>
</evidence>
<accession>A0ABN2QT70</accession>
<dbReference type="PRINTS" id="PR00039">
    <property type="entry name" value="HTHLYSR"/>
</dbReference>
<reference evidence="4 5" key="1">
    <citation type="journal article" date="2019" name="Int. J. Syst. Evol. Microbiol.">
        <title>The Global Catalogue of Microorganisms (GCM) 10K type strain sequencing project: providing services to taxonomists for standard genome sequencing and annotation.</title>
        <authorList>
            <consortium name="The Broad Institute Genomics Platform"/>
            <consortium name="The Broad Institute Genome Sequencing Center for Infectious Disease"/>
            <person name="Wu L."/>
            <person name="Ma J."/>
        </authorList>
    </citation>
    <scope>NUCLEOTIDE SEQUENCE [LARGE SCALE GENOMIC DNA]</scope>
    <source>
        <strain evidence="4 5">JCM 14545</strain>
    </source>
</reference>
<dbReference type="PROSITE" id="PS50931">
    <property type="entry name" value="HTH_LYSR"/>
    <property type="match status" value="1"/>
</dbReference>
<dbReference type="EMBL" id="BAAANN010000010">
    <property type="protein sequence ID" value="GAA1957675.1"/>
    <property type="molecule type" value="Genomic_DNA"/>
</dbReference>
<evidence type="ECO:0000256" key="1">
    <source>
        <dbReference type="ARBA" id="ARBA00010515"/>
    </source>
</evidence>
<dbReference type="Pfam" id="PF00126">
    <property type="entry name" value="HTH_1"/>
    <property type="match status" value="1"/>
</dbReference>
<dbReference type="SUPFAM" id="SSF46785">
    <property type="entry name" value="Winged helix' DNA-binding domain"/>
    <property type="match status" value="1"/>
</dbReference>
<dbReference type="InterPro" id="IPR036388">
    <property type="entry name" value="WH-like_DNA-bd_sf"/>
</dbReference>
<dbReference type="Proteomes" id="UP001501116">
    <property type="component" value="Unassembled WGS sequence"/>
</dbReference>
<name>A0ABN2QT70_9PSEU</name>
<keyword evidence="2" id="KW-0378">Hydrolase</keyword>
<dbReference type="InterPro" id="IPR029058">
    <property type="entry name" value="AB_hydrolase_fold"/>
</dbReference>
<dbReference type="SUPFAM" id="SSF53474">
    <property type="entry name" value="alpha/beta-Hydrolases"/>
    <property type="match status" value="1"/>
</dbReference>
<comment type="similarity">
    <text evidence="1">Belongs to the 'GDXG' lipolytic enzyme family.</text>
</comment>
<dbReference type="PANTHER" id="PTHR48081:SF30">
    <property type="entry name" value="ACETYL-HYDROLASE LIPR-RELATED"/>
    <property type="match status" value="1"/>
</dbReference>
<organism evidence="4 5">
    <name type="scientific">Amycolatopsis minnesotensis</name>
    <dbReference type="NCBI Taxonomy" id="337894"/>
    <lineage>
        <taxon>Bacteria</taxon>
        <taxon>Bacillati</taxon>
        <taxon>Actinomycetota</taxon>
        <taxon>Actinomycetes</taxon>
        <taxon>Pseudonocardiales</taxon>
        <taxon>Pseudonocardiaceae</taxon>
        <taxon>Amycolatopsis</taxon>
    </lineage>
</organism>
<feature type="domain" description="HTH lysR-type" evidence="3">
    <location>
        <begin position="17"/>
        <end position="74"/>
    </location>
</feature>